<dbReference type="HOGENOM" id="CLU_069356_1_2_11"/>
<dbReference type="InterPro" id="IPR009057">
    <property type="entry name" value="Homeodomain-like_sf"/>
</dbReference>
<evidence type="ECO:0000256" key="1">
    <source>
        <dbReference type="ARBA" id="ARBA00023125"/>
    </source>
</evidence>
<dbReference type="EMBL" id="CP001700">
    <property type="protein sequence ID" value="ACU73098.1"/>
    <property type="molecule type" value="Genomic_DNA"/>
</dbReference>
<name>C7QI53_CATAD</name>
<keyword evidence="1 2" id="KW-0238">DNA-binding</keyword>
<dbReference type="PRINTS" id="PR00455">
    <property type="entry name" value="HTHTETR"/>
</dbReference>
<dbReference type="STRING" id="479433.Caci_4234"/>
<dbReference type="GO" id="GO:0003677">
    <property type="term" value="F:DNA binding"/>
    <property type="evidence" value="ECO:0007669"/>
    <property type="project" value="UniProtKB-UniRule"/>
</dbReference>
<dbReference type="Proteomes" id="UP000000851">
    <property type="component" value="Chromosome"/>
</dbReference>
<sequence length="192" mass="20858">MQRDAEATRQRLIAAGRAEFAARGLTGARVDRIAEAAQANKAQIYHYFKSKAGLFDAVWEDAVRQTVEGLPLDVEDLPGAAALLCDAYVDHPELSRLNTWRRLEHDDLPPDAAAGNDAAGRIALIERALRGGVIRGGFDADVLFALILHVAAFWEFTSPDVMALVQVTDREERREVVRAVVAALVGVAEAEG</sequence>
<dbReference type="eggNOG" id="COG1309">
    <property type="taxonomic scope" value="Bacteria"/>
</dbReference>
<evidence type="ECO:0000313" key="4">
    <source>
        <dbReference type="EMBL" id="ACU73098.1"/>
    </source>
</evidence>
<accession>C7QI53</accession>
<dbReference type="Gene3D" id="1.10.357.10">
    <property type="entry name" value="Tetracycline Repressor, domain 2"/>
    <property type="match status" value="1"/>
</dbReference>
<dbReference type="Pfam" id="PF17926">
    <property type="entry name" value="TetR_C_21"/>
    <property type="match status" value="1"/>
</dbReference>
<gene>
    <name evidence="4" type="ordered locus">Caci_4234</name>
</gene>
<feature type="DNA-binding region" description="H-T-H motif" evidence="2">
    <location>
        <begin position="29"/>
        <end position="48"/>
    </location>
</feature>
<dbReference type="PROSITE" id="PS50977">
    <property type="entry name" value="HTH_TETR_2"/>
    <property type="match status" value="1"/>
</dbReference>
<protein>
    <submittedName>
        <fullName evidence="4">Transcriptional regulator, TetR family</fullName>
    </submittedName>
</protein>
<dbReference type="PANTHER" id="PTHR30328">
    <property type="entry name" value="TRANSCRIPTIONAL REPRESSOR"/>
    <property type="match status" value="1"/>
</dbReference>
<proteinExistence type="predicted"/>
<dbReference type="GO" id="GO:0006355">
    <property type="term" value="P:regulation of DNA-templated transcription"/>
    <property type="evidence" value="ECO:0007669"/>
    <property type="project" value="UniProtKB-ARBA"/>
</dbReference>
<dbReference type="InterPro" id="IPR036271">
    <property type="entry name" value="Tet_transcr_reg_TetR-rel_C_sf"/>
</dbReference>
<evidence type="ECO:0000313" key="5">
    <source>
        <dbReference type="Proteomes" id="UP000000851"/>
    </source>
</evidence>
<dbReference type="OrthoDB" id="4726108at2"/>
<dbReference type="KEGG" id="cai:Caci_4234"/>
<dbReference type="PANTHER" id="PTHR30328:SF54">
    <property type="entry name" value="HTH-TYPE TRANSCRIPTIONAL REPRESSOR SCO4008"/>
    <property type="match status" value="1"/>
</dbReference>
<dbReference type="InterPro" id="IPR050109">
    <property type="entry name" value="HTH-type_TetR-like_transc_reg"/>
</dbReference>
<dbReference type="InterPro" id="IPR041467">
    <property type="entry name" value="Sco4008_C"/>
</dbReference>
<dbReference type="SUPFAM" id="SSF46689">
    <property type="entry name" value="Homeodomain-like"/>
    <property type="match status" value="1"/>
</dbReference>
<dbReference type="InterPro" id="IPR001647">
    <property type="entry name" value="HTH_TetR"/>
</dbReference>
<feature type="domain" description="HTH tetR-type" evidence="3">
    <location>
        <begin position="6"/>
        <end position="66"/>
    </location>
</feature>
<reference evidence="4 5" key="1">
    <citation type="journal article" date="2009" name="Stand. Genomic Sci.">
        <title>Complete genome sequence of Catenulispora acidiphila type strain (ID 139908).</title>
        <authorList>
            <person name="Copeland A."/>
            <person name="Lapidus A."/>
            <person name="Glavina Del Rio T."/>
            <person name="Nolan M."/>
            <person name="Lucas S."/>
            <person name="Chen F."/>
            <person name="Tice H."/>
            <person name="Cheng J.F."/>
            <person name="Bruce D."/>
            <person name="Goodwin L."/>
            <person name="Pitluck S."/>
            <person name="Mikhailova N."/>
            <person name="Pati A."/>
            <person name="Ivanova N."/>
            <person name="Mavromatis K."/>
            <person name="Chen A."/>
            <person name="Palaniappan K."/>
            <person name="Chain P."/>
            <person name="Land M."/>
            <person name="Hauser L."/>
            <person name="Chang Y.J."/>
            <person name="Jeffries C.D."/>
            <person name="Chertkov O."/>
            <person name="Brettin T."/>
            <person name="Detter J.C."/>
            <person name="Han C."/>
            <person name="Ali Z."/>
            <person name="Tindall B.J."/>
            <person name="Goker M."/>
            <person name="Bristow J."/>
            <person name="Eisen J.A."/>
            <person name="Markowitz V."/>
            <person name="Hugenholtz P."/>
            <person name="Kyrpides N.C."/>
            <person name="Klenk H.P."/>
        </authorList>
    </citation>
    <scope>NUCLEOTIDE SEQUENCE [LARGE SCALE GENOMIC DNA]</scope>
    <source>
        <strain evidence="5">DSM 44928 / JCM 14897 / NBRC 102108 / NRRL B-24433 / ID139908</strain>
    </source>
</reference>
<dbReference type="InParanoid" id="C7QI53"/>
<dbReference type="SUPFAM" id="SSF48498">
    <property type="entry name" value="Tetracyclin repressor-like, C-terminal domain"/>
    <property type="match status" value="1"/>
</dbReference>
<dbReference type="Pfam" id="PF00440">
    <property type="entry name" value="TetR_N"/>
    <property type="match status" value="1"/>
</dbReference>
<dbReference type="AlphaFoldDB" id="C7QI53"/>
<keyword evidence="5" id="KW-1185">Reference proteome</keyword>
<evidence type="ECO:0000256" key="2">
    <source>
        <dbReference type="PROSITE-ProRule" id="PRU00335"/>
    </source>
</evidence>
<dbReference type="RefSeq" id="WP_015792827.1">
    <property type="nucleotide sequence ID" value="NC_013131.1"/>
</dbReference>
<organism evidence="4 5">
    <name type="scientific">Catenulispora acidiphila (strain DSM 44928 / JCM 14897 / NBRC 102108 / NRRL B-24433 / ID139908)</name>
    <dbReference type="NCBI Taxonomy" id="479433"/>
    <lineage>
        <taxon>Bacteria</taxon>
        <taxon>Bacillati</taxon>
        <taxon>Actinomycetota</taxon>
        <taxon>Actinomycetes</taxon>
        <taxon>Catenulisporales</taxon>
        <taxon>Catenulisporaceae</taxon>
        <taxon>Catenulispora</taxon>
    </lineage>
</organism>
<evidence type="ECO:0000259" key="3">
    <source>
        <dbReference type="PROSITE" id="PS50977"/>
    </source>
</evidence>